<gene>
    <name evidence="1" type="ORF">SPELUC_LOCUS17255</name>
</gene>
<accession>A0ACA9RFP9</accession>
<reference evidence="1" key="1">
    <citation type="submission" date="2021-06" db="EMBL/GenBank/DDBJ databases">
        <authorList>
            <person name="Kallberg Y."/>
            <person name="Tangrot J."/>
            <person name="Rosling A."/>
        </authorList>
    </citation>
    <scope>NUCLEOTIDE SEQUENCE</scope>
    <source>
        <strain evidence="1">28 12/20/2015</strain>
    </source>
</reference>
<comment type="caution">
    <text evidence="1">The sequence shown here is derived from an EMBL/GenBank/DDBJ whole genome shotgun (WGS) entry which is preliminary data.</text>
</comment>
<name>A0ACA9RFP9_9GLOM</name>
<sequence>GNKKQYLIARKYEPLEGYNNTFYVEMNIVICFSCDQFVYVNKR</sequence>
<dbReference type="Proteomes" id="UP000789366">
    <property type="component" value="Unassembled WGS sequence"/>
</dbReference>
<feature type="non-terminal residue" evidence="1">
    <location>
        <position position="43"/>
    </location>
</feature>
<keyword evidence="2" id="KW-1185">Reference proteome</keyword>
<evidence type="ECO:0000313" key="2">
    <source>
        <dbReference type="Proteomes" id="UP000789366"/>
    </source>
</evidence>
<dbReference type="EMBL" id="CAJVPW010069386">
    <property type="protein sequence ID" value="CAG8791319.1"/>
    <property type="molecule type" value="Genomic_DNA"/>
</dbReference>
<feature type="non-terminal residue" evidence="1">
    <location>
        <position position="1"/>
    </location>
</feature>
<protein>
    <submittedName>
        <fullName evidence="1">2657_t:CDS:1</fullName>
    </submittedName>
</protein>
<proteinExistence type="predicted"/>
<organism evidence="1 2">
    <name type="scientific">Cetraspora pellucida</name>
    <dbReference type="NCBI Taxonomy" id="1433469"/>
    <lineage>
        <taxon>Eukaryota</taxon>
        <taxon>Fungi</taxon>
        <taxon>Fungi incertae sedis</taxon>
        <taxon>Mucoromycota</taxon>
        <taxon>Glomeromycotina</taxon>
        <taxon>Glomeromycetes</taxon>
        <taxon>Diversisporales</taxon>
        <taxon>Gigasporaceae</taxon>
        <taxon>Cetraspora</taxon>
    </lineage>
</organism>
<evidence type="ECO:0000313" key="1">
    <source>
        <dbReference type="EMBL" id="CAG8791319.1"/>
    </source>
</evidence>